<protein>
    <submittedName>
        <fullName evidence="2">Uncharacterized protein</fullName>
    </submittedName>
</protein>
<accession>A0A915L929</accession>
<keyword evidence="1" id="KW-1185">Reference proteome</keyword>
<name>A0A915L929_ROMCU</name>
<organism evidence="1 2">
    <name type="scientific">Romanomermis culicivorax</name>
    <name type="common">Nematode worm</name>
    <dbReference type="NCBI Taxonomy" id="13658"/>
    <lineage>
        <taxon>Eukaryota</taxon>
        <taxon>Metazoa</taxon>
        <taxon>Ecdysozoa</taxon>
        <taxon>Nematoda</taxon>
        <taxon>Enoplea</taxon>
        <taxon>Dorylaimia</taxon>
        <taxon>Mermithida</taxon>
        <taxon>Mermithoidea</taxon>
        <taxon>Mermithidae</taxon>
        <taxon>Romanomermis</taxon>
    </lineage>
</organism>
<reference evidence="2" key="1">
    <citation type="submission" date="2022-11" db="UniProtKB">
        <authorList>
            <consortium name="WormBaseParasite"/>
        </authorList>
    </citation>
    <scope>IDENTIFICATION</scope>
</reference>
<proteinExistence type="predicted"/>
<evidence type="ECO:0000313" key="1">
    <source>
        <dbReference type="Proteomes" id="UP000887565"/>
    </source>
</evidence>
<evidence type="ECO:0000313" key="2">
    <source>
        <dbReference type="WBParaSite" id="nRc.2.0.1.t47549-RA"/>
    </source>
</evidence>
<dbReference type="AlphaFoldDB" id="A0A915L929"/>
<dbReference type="WBParaSite" id="nRc.2.0.1.t47549-RA">
    <property type="protein sequence ID" value="nRc.2.0.1.t47549-RA"/>
    <property type="gene ID" value="nRc.2.0.1.g47549"/>
</dbReference>
<dbReference type="Proteomes" id="UP000887565">
    <property type="component" value="Unplaced"/>
</dbReference>
<sequence>MFDDPKRLQAAVTSAMKSNLTERIIELLNFPVSPIYKLAIRDRMQNDDPTLPPLHHEVEDVRTERVAADQPLRERTYYGTHYRYHLSTTLNFLQHRRAQPKNTPLSTTYCFAMLNQ</sequence>